<sequence>METMDLGGIKEWVCKMRPRTIHDLKPLLILCQGLLRDAVEFAWSSQNRRLEELVDVWEQEKQMIVEEHMAVVKALQEEMQDLMHVNKETESQLRMGRVLQKTKVYASNMK</sequence>
<accession>A0A8S1IZI7</accession>
<keyword evidence="1" id="KW-0175">Coiled coil</keyword>
<dbReference type="Proteomes" id="UP000708148">
    <property type="component" value="Unassembled WGS sequence"/>
</dbReference>
<organism evidence="2 3">
    <name type="scientific">Ostreobium quekettii</name>
    <dbReference type="NCBI Taxonomy" id="121088"/>
    <lineage>
        <taxon>Eukaryota</taxon>
        <taxon>Viridiplantae</taxon>
        <taxon>Chlorophyta</taxon>
        <taxon>core chlorophytes</taxon>
        <taxon>Ulvophyceae</taxon>
        <taxon>TCBD clade</taxon>
        <taxon>Bryopsidales</taxon>
        <taxon>Ostreobineae</taxon>
        <taxon>Ostreobiaceae</taxon>
        <taxon>Ostreobium</taxon>
    </lineage>
</organism>
<proteinExistence type="predicted"/>
<protein>
    <submittedName>
        <fullName evidence="2">Uncharacterized protein</fullName>
    </submittedName>
</protein>
<keyword evidence="3" id="KW-1185">Reference proteome</keyword>
<evidence type="ECO:0000313" key="2">
    <source>
        <dbReference type="EMBL" id="CAD7696646.1"/>
    </source>
</evidence>
<dbReference type="EMBL" id="CAJHUC010000521">
    <property type="protein sequence ID" value="CAD7696646.1"/>
    <property type="molecule type" value="Genomic_DNA"/>
</dbReference>
<reference evidence="2" key="1">
    <citation type="submission" date="2020-12" db="EMBL/GenBank/DDBJ databases">
        <authorList>
            <person name="Iha C."/>
        </authorList>
    </citation>
    <scope>NUCLEOTIDE SEQUENCE</scope>
</reference>
<evidence type="ECO:0000256" key="1">
    <source>
        <dbReference type="SAM" id="Coils"/>
    </source>
</evidence>
<evidence type="ECO:0000313" key="3">
    <source>
        <dbReference type="Proteomes" id="UP000708148"/>
    </source>
</evidence>
<name>A0A8S1IZI7_9CHLO</name>
<dbReference type="AlphaFoldDB" id="A0A8S1IZI7"/>
<comment type="caution">
    <text evidence="2">The sequence shown here is derived from an EMBL/GenBank/DDBJ whole genome shotgun (WGS) entry which is preliminary data.</text>
</comment>
<gene>
    <name evidence="2" type="ORF">OSTQU699_LOCUS2009</name>
</gene>
<feature type="non-terminal residue" evidence="2">
    <location>
        <position position="110"/>
    </location>
</feature>
<feature type="coiled-coil region" evidence="1">
    <location>
        <begin position="47"/>
        <end position="92"/>
    </location>
</feature>